<dbReference type="Proteomes" id="UP000078561">
    <property type="component" value="Unassembled WGS sequence"/>
</dbReference>
<name>A0A163JT44_ABSGL</name>
<gene>
    <name evidence="1" type="primary">ABSGL_08180.1 scaffold 9707</name>
</gene>
<proteinExistence type="predicted"/>
<feature type="non-terminal residue" evidence="1">
    <location>
        <position position="1"/>
    </location>
</feature>
<dbReference type="OrthoDB" id="2267907at2759"/>
<reference evidence="1" key="1">
    <citation type="submission" date="2016-04" db="EMBL/GenBank/DDBJ databases">
        <authorList>
            <person name="Evans L.H."/>
            <person name="Alamgir A."/>
            <person name="Owens N."/>
            <person name="Weber N.D."/>
            <person name="Virtaneva K."/>
            <person name="Barbian K."/>
            <person name="Babar A."/>
            <person name="Rosenke K."/>
        </authorList>
    </citation>
    <scope>NUCLEOTIDE SEQUENCE [LARGE SCALE GENOMIC DNA]</scope>
    <source>
        <strain evidence="1">CBS 101.48</strain>
    </source>
</reference>
<evidence type="ECO:0000313" key="1">
    <source>
        <dbReference type="EMBL" id="SAM02394.1"/>
    </source>
</evidence>
<sequence length="311" mass="34373">FIHYTITATTLPHQCVYQTIQTTPDALVHQFSQVSLSPYEIRVSDKVGEGSMTQIHPTASAAAAACYQYCNQSELMTFSSQFWKHRQDPLTLLDRATRILLETDFFKVNETYFVNHMTMADEDGAGGLGCFALETPSTFSLYALDDPLCRFTRTAICGGGANADDHVKPVLQESRSGGGRINLAETITRATSQMDASHFKSEFSSGIKQEDEDTEEDEIAPRRESLALSNFYLSSSLSSPCDQMGSLDSTSLPLFTSWIQQQGYSLQTAIRIRAWNGDTYTGGCLVFSLAQGIHVSSCNKINMVLCEKKDK</sequence>
<accession>A0A163JT44</accession>
<dbReference type="InParanoid" id="A0A163JT44"/>
<dbReference type="EMBL" id="LT553838">
    <property type="protein sequence ID" value="SAM02394.1"/>
    <property type="molecule type" value="Genomic_DNA"/>
</dbReference>
<organism evidence="1">
    <name type="scientific">Absidia glauca</name>
    <name type="common">Pin mould</name>
    <dbReference type="NCBI Taxonomy" id="4829"/>
    <lineage>
        <taxon>Eukaryota</taxon>
        <taxon>Fungi</taxon>
        <taxon>Fungi incertae sedis</taxon>
        <taxon>Mucoromycota</taxon>
        <taxon>Mucoromycotina</taxon>
        <taxon>Mucoromycetes</taxon>
        <taxon>Mucorales</taxon>
        <taxon>Cunninghamellaceae</taxon>
        <taxon>Absidia</taxon>
    </lineage>
</organism>
<dbReference type="AlphaFoldDB" id="A0A163JT44"/>
<evidence type="ECO:0000313" key="2">
    <source>
        <dbReference type="Proteomes" id="UP000078561"/>
    </source>
</evidence>
<keyword evidence="2" id="KW-1185">Reference proteome</keyword>
<protein>
    <submittedName>
        <fullName evidence="1">Uncharacterized protein</fullName>
    </submittedName>
</protein>